<dbReference type="Gene3D" id="2.160.10.10">
    <property type="entry name" value="Hexapeptide repeat proteins"/>
    <property type="match status" value="1"/>
</dbReference>
<dbReference type="Pfam" id="PF00132">
    <property type="entry name" value="Hexapep"/>
    <property type="match status" value="1"/>
</dbReference>
<protein>
    <submittedName>
        <fullName evidence="2">Trimeric LpxA-like protein</fullName>
    </submittedName>
</protein>
<dbReference type="Proteomes" id="UP000799302">
    <property type="component" value="Unassembled WGS sequence"/>
</dbReference>
<dbReference type="EMBL" id="MU004233">
    <property type="protein sequence ID" value="KAF2671483.1"/>
    <property type="molecule type" value="Genomic_DNA"/>
</dbReference>
<dbReference type="PANTHER" id="PTHR23416:SF54">
    <property type="entry name" value="ACETYLTRANSFERASE, CYSE_LACA_LPXA_NODL FAMILY (AFU_ORTHOLOGUE AFUA_2G08430)-RELATED"/>
    <property type="match status" value="1"/>
</dbReference>
<gene>
    <name evidence="2" type="ORF">BT63DRAFT_218578</name>
</gene>
<keyword evidence="3" id="KW-1185">Reference proteome</keyword>
<evidence type="ECO:0000313" key="3">
    <source>
        <dbReference type="Proteomes" id="UP000799302"/>
    </source>
</evidence>
<dbReference type="AlphaFoldDB" id="A0A6A6UJ29"/>
<accession>A0A6A6UJ29</accession>
<reference evidence="2" key="1">
    <citation type="journal article" date="2020" name="Stud. Mycol.">
        <title>101 Dothideomycetes genomes: a test case for predicting lifestyles and emergence of pathogens.</title>
        <authorList>
            <person name="Haridas S."/>
            <person name="Albert R."/>
            <person name="Binder M."/>
            <person name="Bloem J."/>
            <person name="Labutti K."/>
            <person name="Salamov A."/>
            <person name="Andreopoulos B."/>
            <person name="Baker S."/>
            <person name="Barry K."/>
            <person name="Bills G."/>
            <person name="Bluhm B."/>
            <person name="Cannon C."/>
            <person name="Castanera R."/>
            <person name="Culley D."/>
            <person name="Daum C."/>
            <person name="Ezra D."/>
            <person name="Gonzalez J."/>
            <person name="Henrissat B."/>
            <person name="Kuo A."/>
            <person name="Liang C."/>
            <person name="Lipzen A."/>
            <person name="Lutzoni F."/>
            <person name="Magnuson J."/>
            <person name="Mondo S."/>
            <person name="Nolan M."/>
            <person name="Ohm R."/>
            <person name="Pangilinan J."/>
            <person name="Park H.-J."/>
            <person name="Ramirez L."/>
            <person name="Alfaro M."/>
            <person name="Sun H."/>
            <person name="Tritt A."/>
            <person name="Yoshinaga Y."/>
            <person name="Zwiers L.-H."/>
            <person name="Turgeon B."/>
            <person name="Goodwin S."/>
            <person name="Spatafora J."/>
            <person name="Crous P."/>
            <person name="Grigoriev I."/>
        </authorList>
    </citation>
    <scope>NUCLEOTIDE SEQUENCE</scope>
    <source>
        <strain evidence="2">CBS 115976</strain>
    </source>
</reference>
<feature type="region of interest" description="Disordered" evidence="1">
    <location>
        <begin position="71"/>
        <end position="120"/>
    </location>
</feature>
<dbReference type="GO" id="GO:0008374">
    <property type="term" value="F:O-acyltransferase activity"/>
    <property type="evidence" value="ECO:0007669"/>
    <property type="project" value="TreeGrafter"/>
</dbReference>
<evidence type="ECO:0000313" key="2">
    <source>
        <dbReference type="EMBL" id="KAF2671483.1"/>
    </source>
</evidence>
<dbReference type="InterPro" id="IPR001451">
    <property type="entry name" value="Hexapep"/>
</dbReference>
<evidence type="ECO:0000256" key="1">
    <source>
        <dbReference type="SAM" id="MobiDB-lite"/>
    </source>
</evidence>
<name>A0A6A6UJ29_9PEZI</name>
<feature type="compositionally biased region" description="Low complexity" evidence="1">
    <location>
        <begin position="71"/>
        <end position="114"/>
    </location>
</feature>
<dbReference type="OrthoDB" id="3920476at2759"/>
<organism evidence="2 3">
    <name type="scientific">Microthyrium microscopicum</name>
    <dbReference type="NCBI Taxonomy" id="703497"/>
    <lineage>
        <taxon>Eukaryota</taxon>
        <taxon>Fungi</taxon>
        <taxon>Dikarya</taxon>
        <taxon>Ascomycota</taxon>
        <taxon>Pezizomycotina</taxon>
        <taxon>Dothideomycetes</taxon>
        <taxon>Dothideomycetes incertae sedis</taxon>
        <taxon>Microthyriales</taxon>
        <taxon>Microthyriaceae</taxon>
        <taxon>Microthyrium</taxon>
    </lineage>
</organism>
<dbReference type="PANTHER" id="PTHR23416">
    <property type="entry name" value="SIALIC ACID SYNTHASE-RELATED"/>
    <property type="match status" value="1"/>
</dbReference>
<sequence>MAPYKQRTEFPAGNQDYRAARLRAAIACQDYNSQGEEASAEQRAALYHAIINAGQSQLQFKAGPTLSTPPLASPLPALNLPAAGSSPDAATSDPSSECSESTTSTPASTAPSDTFPQPKRFPGQGLAPYIKPPLHVDYGSCVDIATSTFINRGCKILDTPVRSVRIGERCLIGPDFSIYAVGHPLDHTLRNGPAGAPSFGMDVTIEDDCWIGGHVTILGGVNVGKGCVIGANSLITKRNRP</sequence>
<dbReference type="InterPro" id="IPR011004">
    <property type="entry name" value="Trimer_LpxA-like_sf"/>
</dbReference>
<dbReference type="InterPro" id="IPR051159">
    <property type="entry name" value="Hexapeptide_acetyltransf"/>
</dbReference>
<proteinExistence type="predicted"/>
<dbReference type="SUPFAM" id="SSF51161">
    <property type="entry name" value="Trimeric LpxA-like enzymes"/>
    <property type="match status" value="1"/>
</dbReference>